<feature type="chain" id="PRO_5045817526" evidence="1">
    <location>
        <begin position="29"/>
        <end position="333"/>
    </location>
</feature>
<dbReference type="Gene3D" id="3.40.190.10">
    <property type="entry name" value="Periplasmic binding protein-like II"/>
    <property type="match status" value="2"/>
</dbReference>
<gene>
    <name evidence="3" type="ORF">FGS76_06045</name>
</gene>
<sequence length="333" mass="36877">MLHLSICRLMSALLLALGVGALASPARAADKLVFMTSWYAQAEHGGFYQALASGLYEEEGLDVTIKMGGPQVNSMQLLLAGEADVYSGFDFRILSGVARDLPLVAIAAVFQHDMNGLITHPDVTGLDDIGDRSILMSASARNSWWPWLRDKYGLSDDQVKRYTFNIQPFIRDPNAVQQAFGSSEPFVLKDMNVPYRFYAFADQGYPPYGSTITTRRDVLVEKPDQLRRFLRASLKGWRDYLKDPALGNALIKQENPKMTDQQLAFAVHHLRQANAVGSGDAAEQGIGTITRERWRATYQYMVGAGLLPEDTDWESAFTTDLIDGLGVMPTASQ</sequence>
<dbReference type="Pfam" id="PF09084">
    <property type="entry name" value="NMT1"/>
    <property type="match status" value="1"/>
</dbReference>
<dbReference type="PANTHER" id="PTHR31528:SF3">
    <property type="entry name" value="THIAMINE BIOSYNTHESIS PROTEIN HI_0357-RELATED"/>
    <property type="match status" value="1"/>
</dbReference>
<organism evidence="3 4">
    <name type="scientific">Alloalcanivorax gelatiniphagus</name>
    <dbReference type="NCBI Taxonomy" id="1194167"/>
    <lineage>
        <taxon>Bacteria</taxon>
        <taxon>Pseudomonadati</taxon>
        <taxon>Pseudomonadota</taxon>
        <taxon>Gammaproteobacteria</taxon>
        <taxon>Oceanospirillales</taxon>
        <taxon>Alcanivoracaceae</taxon>
        <taxon>Alloalcanivorax</taxon>
    </lineage>
</organism>
<evidence type="ECO:0000256" key="1">
    <source>
        <dbReference type="SAM" id="SignalP"/>
    </source>
</evidence>
<dbReference type="PANTHER" id="PTHR31528">
    <property type="entry name" value="4-AMINO-5-HYDROXYMETHYL-2-METHYLPYRIMIDINE PHOSPHATE SYNTHASE THI11-RELATED"/>
    <property type="match status" value="1"/>
</dbReference>
<keyword evidence="1" id="KW-0732">Signal</keyword>
<dbReference type="InterPro" id="IPR027939">
    <property type="entry name" value="NMT1/THI5"/>
</dbReference>
<dbReference type="EMBL" id="VCQT01000022">
    <property type="protein sequence ID" value="TMW13688.1"/>
    <property type="molecule type" value="Genomic_DNA"/>
</dbReference>
<dbReference type="InterPro" id="IPR015168">
    <property type="entry name" value="SsuA/THI5"/>
</dbReference>
<reference evidence="3 4" key="1">
    <citation type="submission" date="2019-05" db="EMBL/GenBank/DDBJ databases">
        <title>Genome of Alcanivorax gelatiniphagus, an oil degrading marine bacteria.</title>
        <authorList>
            <person name="Kwon K.K."/>
        </authorList>
    </citation>
    <scope>NUCLEOTIDE SEQUENCE [LARGE SCALE GENOMIC DNA]</scope>
    <source>
        <strain evidence="3 4">MEBiC 08158</strain>
    </source>
</reference>
<keyword evidence="4" id="KW-1185">Reference proteome</keyword>
<evidence type="ECO:0000259" key="2">
    <source>
        <dbReference type="Pfam" id="PF09084"/>
    </source>
</evidence>
<evidence type="ECO:0000313" key="3">
    <source>
        <dbReference type="EMBL" id="TMW13688.1"/>
    </source>
</evidence>
<accession>A0ABY2XPS0</accession>
<protein>
    <submittedName>
        <fullName evidence="3">ABC transporter substrate-binding protein</fullName>
    </submittedName>
</protein>
<dbReference type="RefSeq" id="WP_138771729.1">
    <property type="nucleotide sequence ID" value="NZ_JBHSSX010000059.1"/>
</dbReference>
<dbReference type="Proteomes" id="UP000739180">
    <property type="component" value="Unassembled WGS sequence"/>
</dbReference>
<feature type="signal peptide" evidence="1">
    <location>
        <begin position="1"/>
        <end position="28"/>
    </location>
</feature>
<evidence type="ECO:0000313" key="4">
    <source>
        <dbReference type="Proteomes" id="UP000739180"/>
    </source>
</evidence>
<proteinExistence type="predicted"/>
<name>A0ABY2XPS0_9GAMM</name>
<dbReference type="SUPFAM" id="SSF53850">
    <property type="entry name" value="Periplasmic binding protein-like II"/>
    <property type="match status" value="1"/>
</dbReference>
<feature type="domain" description="SsuA/THI5-like" evidence="2">
    <location>
        <begin position="42"/>
        <end position="245"/>
    </location>
</feature>
<comment type="caution">
    <text evidence="3">The sequence shown here is derived from an EMBL/GenBank/DDBJ whole genome shotgun (WGS) entry which is preliminary data.</text>
</comment>